<keyword evidence="1" id="KW-0677">Repeat</keyword>
<dbReference type="InterPro" id="IPR056805">
    <property type="entry name" value="ACT_ACR9/10_C"/>
</dbReference>
<name>A0AAD9IPE1_PROWI</name>
<dbReference type="InterPro" id="IPR002912">
    <property type="entry name" value="ACT_dom"/>
</dbReference>
<proteinExistence type="predicted"/>
<dbReference type="Proteomes" id="UP001255856">
    <property type="component" value="Unassembled WGS sequence"/>
</dbReference>
<dbReference type="PROSITE" id="PS51671">
    <property type="entry name" value="ACT"/>
    <property type="match status" value="1"/>
</dbReference>
<protein>
    <recommendedName>
        <fullName evidence="2">ACT domain-containing protein</fullName>
    </recommendedName>
</protein>
<accession>A0AAD9IPE1</accession>
<comment type="caution">
    <text evidence="3">The sequence shown here is derived from an EMBL/GenBank/DDBJ whole genome shotgun (WGS) entry which is preliminary data.</text>
</comment>
<reference evidence="3" key="1">
    <citation type="submission" date="2021-01" db="EMBL/GenBank/DDBJ databases">
        <authorList>
            <person name="Eckstrom K.M.E."/>
        </authorList>
    </citation>
    <scope>NUCLEOTIDE SEQUENCE</scope>
    <source>
        <strain evidence="3">UVCC 0001</strain>
    </source>
</reference>
<sequence length="285" mass="30639">MATGRVPSARSLPAALAAATWDDEAAGDAGGGGVTLVVDNETSPSYTMLTLSCADRKGLLYDILRALKDVDLRVAYGRLEVDEGAPGGRAQVAIDLFIQDNDLCRINDPEALQEVRRRVELAVTLPVRISLRDVFDGCCTELLVSAPLDTGGRGRPRVTFDVTQALSLAGLGVFMADVFIESAVEELDDYELAQERHRFLIHLPNGQPIRSEHDKKAVYDVVKAQLLGSRLELAPLGPHGKLAAVRASSEAAVGGGGLYRVPSELHELPSTLLQSLDNRWQFGVA</sequence>
<dbReference type="InterPro" id="IPR040217">
    <property type="entry name" value="ACR1-12"/>
</dbReference>
<evidence type="ECO:0000313" key="3">
    <source>
        <dbReference type="EMBL" id="KAK2080960.1"/>
    </source>
</evidence>
<keyword evidence="4" id="KW-1185">Reference proteome</keyword>
<organism evidence="3 4">
    <name type="scientific">Prototheca wickerhamii</name>
    <dbReference type="NCBI Taxonomy" id="3111"/>
    <lineage>
        <taxon>Eukaryota</taxon>
        <taxon>Viridiplantae</taxon>
        <taxon>Chlorophyta</taxon>
        <taxon>core chlorophytes</taxon>
        <taxon>Trebouxiophyceae</taxon>
        <taxon>Chlorellales</taxon>
        <taxon>Chlorellaceae</taxon>
        <taxon>Prototheca</taxon>
    </lineage>
</organism>
<dbReference type="PANTHER" id="PTHR31096">
    <property type="entry name" value="ACT DOMAIN-CONTAINING PROTEIN ACR4-RELATED"/>
    <property type="match status" value="1"/>
</dbReference>
<dbReference type="EMBL" id="JASFZW010000001">
    <property type="protein sequence ID" value="KAK2080960.1"/>
    <property type="molecule type" value="Genomic_DNA"/>
</dbReference>
<evidence type="ECO:0000259" key="2">
    <source>
        <dbReference type="PROSITE" id="PS51671"/>
    </source>
</evidence>
<dbReference type="Pfam" id="PF24926">
    <property type="entry name" value="ACT_ACR9_C"/>
    <property type="match status" value="1"/>
</dbReference>
<feature type="domain" description="ACT" evidence="2">
    <location>
        <begin position="48"/>
        <end position="132"/>
    </location>
</feature>
<dbReference type="PANTHER" id="PTHR31096:SF65">
    <property type="entry name" value="ACT DOMAIN-CONTAINING PROTEIN ACR9"/>
    <property type="match status" value="1"/>
</dbReference>
<evidence type="ECO:0000256" key="1">
    <source>
        <dbReference type="ARBA" id="ARBA00022737"/>
    </source>
</evidence>
<gene>
    <name evidence="3" type="ORF">QBZ16_000814</name>
</gene>
<dbReference type="Pfam" id="PF24931">
    <property type="entry name" value="ACT_ACR9_3rd"/>
    <property type="match status" value="1"/>
</dbReference>
<evidence type="ECO:0000313" key="4">
    <source>
        <dbReference type="Proteomes" id="UP001255856"/>
    </source>
</evidence>
<dbReference type="AlphaFoldDB" id="A0AAD9IPE1"/>